<protein>
    <submittedName>
        <fullName evidence="2">Uncharacterized protein</fullName>
    </submittedName>
</protein>
<dbReference type="Proteomes" id="UP000324585">
    <property type="component" value="Unassembled WGS sequence"/>
</dbReference>
<dbReference type="EMBL" id="VRMN01000002">
    <property type="protein sequence ID" value="KAA8496310.1"/>
    <property type="molecule type" value="Genomic_DNA"/>
</dbReference>
<proteinExistence type="predicted"/>
<feature type="compositionally biased region" description="Basic and acidic residues" evidence="1">
    <location>
        <begin position="240"/>
        <end position="253"/>
    </location>
</feature>
<evidence type="ECO:0000313" key="2">
    <source>
        <dbReference type="EMBL" id="KAA8496310.1"/>
    </source>
</evidence>
<gene>
    <name evidence="2" type="ORF">FVE85_0039</name>
</gene>
<feature type="compositionally biased region" description="Polar residues" evidence="1">
    <location>
        <begin position="218"/>
        <end position="239"/>
    </location>
</feature>
<accession>A0A5J4YZ98</accession>
<name>A0A5J4YZ98_PORPP</name>
<comment type="caution">
    <text evidence="2">The sequence shown here is derived from an EMBL/GenBank/DDBJ whole genome shotgun (WGS) entry which is preliminary data.</text>
</comment>
<feature type="region of interest" description="Disordered" evidence="1">
    <location>
        <begin position="191"/>
        <end position="253"/>
    </location>
</feature>
<sequence length="354" mass="39495">MLRDPGQSAGHLLHLCLTQKLTGDEECAMWQWLLTCCGLCDPASDPGAVSNGNGVSHSQSGTGNANSNGKYMYALDPGHVDFDIEMSKRALDSHCGGDAKHAQKRSKVLLGKSFVVLEREFKNRGYDDTAIASMRSVFSWICDSASETSLQLSLYPDSEDKITNIEDDPEYQEWMSQLADINDTKMLFFDEEEEEQRQRKNEKPRQQQPSERQPPAMPSSTLPGHAQVSPQEAGQGSENQPKHSSSERNRQMEQRTAVEALTLERPESPRSGERIAPELYARADEQQAAMRESREHENQVAIAERIVNHKQERTLSQPENETSPDGAAYIVMRQDHESETAGELAYAPSSVDTL</sequence>
<feature type="compositionally biased region" description="Basic and acidic residues" evidence="1">
    <location>
        <begin position="196"/>
        <end position="205"/>
    </location>
</feature>
<evidence type="ECO:0000256" key="1">
    <source>
        <dbReference type="SAM" id="MobiDB-lite"/>
    </source>
</evidence>
<organism evidence="2 3">
    <name type="scientific">Porphyridium purpureum</name>
    <name type="common">Red alga</name>
    <name type="synonym">Porphyridium cruentum</name>
    <dbReference type="NCBI Taxonomy" id="35688"/>
    <lineage>
        <taxon>Eukaryota</taxon>
        <taxon>Rhodophyta</taxon>
        <taxon>Bangiophyceae</taxon>
        <taxon>Porphyridiales</taxon>
        <taxon>Porphyridiaceae</taxon>
        <taxon>Porphyridium</taxon>
    </lineage>
</organism>
<keyword evidence="3" id="KW-1185">Reference proteome</keyword>
<evidence type="ECO:0000313" key="3">
    <source>
        <dbReference type="Proteomes" id="UP000324585"/>
    </source>
</evidence>
<dbReference type="AlphaFoldDB" id="A0A5J4YZ98"/>
<reference evidence="3" key="1">
    <citation type="journal article" date="2019" name="Nat. Commun.">
        <title>Expansion of phycobilisome linker gene families in mesophilic red algae.</title>
        <authorList>
            <person name="Lee J."/>
            <person name="Kim D."/>
            <person name="Bhattacharya D."/>
            <person name="Yoon H.S."/>
        </authorList>
    </citation>
    <scope>NUCLEOTIDE SEQUENCE [LARGE SCALE GENOMIC DNA]</scope>
    <source>
        <strain evidence="3">CCMP 1328</strain>
    </source>
</reference>